<dbReference type="Gene3D" id="1.20.1250.20">
    <property type="entry name" value="MFS general substrate transporter like domains"/>
    <property type="match status" value="2"/>
</dbReference>
<evidence type="ECO:0000256" key="2">
    <source>
        <dbReference type="ARBA" id="ARBA00022448"/>
    </source>
</evidence>
<feature type="transmembrane region" description="Helical" evidence="8">
    <location>
        <begin position="40"/>
        <end position="56"/>
    </location>
</feature>
<dbReference type="GO" id="GO:0005886">
    <property type="term" value="C:plasma membrane"/>
    <property type="evidence" value="ECO:0007669"/>
    <property type="project" value="UniProtKB-SubCell"/>
</dbReference>
<evidence type="ECO:0000256" key="3">
    <source>
        <dbReference type="ARBA" id="ARBA00022475"/>
    </source>
</evidence>
<keyword evidence="2" id="KW-0813">Transport</keyword>
<feature type="region of interest" description="Disordered" evidence="7">
    <location>
        <begin position="454"/>
        <end position="477"/>
    </location>
</feature>
<dbReference type="InterPro" id="IPR036259">
    <property type="entry name" value="MFS_trans_sf"/>
</dbReference>
<gene>
    <name evidence="10" type="ORF">OG398_18200</name>
</gene>
<feature type="transmembrane region" description="Helical" evidence="8">
    <location>
        <begin position="342"/>
        <end position="362"/>
    </location>
</feature>
<organism evidence="10">
    <name type="scientific">Streptomyces sp. NBC_00008</name>
    <dbReference type="NCBI Taxonomy" id="2903610"/>
    <lineage>
        <taxon>Bacteria</taxon>
        <taxon>Bacillati</taxon>
        <taxon>Actinomycetota</taxon>
        <taxon>Actinomycetes</taxon>
        <taxon>Kitasatosporales</taxon>
        <taxon>Streptomycetaceae</taxon>
        <taxon>Streptomyces</taxon>
    </lineage>
</organism>
<feature type="transmembrane region" description="Helical" evidence="8">
    <location>
        <begin position="62"/>
        <end position="86"/>
    </location>
</feature>
<evidence type="ECO:0000256" key="5">
    <source>
        <dbReference type="ARBA" id="ARBA00022989"/>
    </source>
</evidence>
<evidence type="ECO:0000256" key="4">
    <source>
        <dbReference type="ARBA" id="ARBA00022692"/>
    </source>
</evidence>
<dbReference type="EMBL" id="CP108313">
    <property type="protein sequence ID" value="WTW70059.1"/>
    <property type="molecule type" value="Genomic_DNA"/>
</dbReference>
<feature type="transmembrane region" description="Helical" evidence="8">
    <location>
        <begin position="383"/>
        <end position="404"/>
    </location>
</feature>
<evidence type="ECO:0000256" key="7">
    <source>
        <dbReference type="SAM" id="MobiDB-lite"/>
    </source>
</evidence>
<keyword evidence="5 8" id="KW-1133">Transmembrane helix</keyword>
<evidence type="ECO:0000259" key="9">
    <source>
        <dbReference type="PROSITE" id="PS50850"/>
    </source>
</evidence>
<dbReference type="Pfam" id="PF07690">
    <property type="entry name" value="MFS_1"/>
    <property type="match status" value="1"/>
</dbReference>
<keyword evidence="6 8" id="KW-0472">Membrane</keyword>
<dbReference type="InterPro" id="IPR005828">
    <property type="entry name" value="MFS_sugar_transport-like"/>
</dbReference>
<sequence>MATTPSGQGPPTGHEPAASASMRRVIPAALIGSALEWYDFYLYAVASALVFNKVVFPVDNEFIGTLAAFSTLALGYFVRPLGGALFGSLGDRVGRRHVLVITLLVMGGATVLMAFLPTYEQAGFWSPAMLLALRLVQGLGAGAEFGGSAVMSVEFARPRRRGLHGAWPASGVYLGLLLASAAMGGVASMPHDAFLSWGWRLPFAASVVVIGLALFIRLRLQESPAFKEVKREGEVLKAPLREVLTNERRGVLVLIGTQVAQSVMAYLFLTFITAYVTDTLHMDDSAGPFAVTIAAGVALVTMPLFGALSDRVGRRPVLLFGTVFCAVYAYPFFWIIDSTRNRFGLTVALVIGLGVGVGAMFGPQGAYFAELFSARIRMTGLTFSRELGGALAGGLTPIVALALVEWTGGSSWAVALFAVLACVVIGLPAVLLGPETLGRSLLAPTRAELEASTGLFEEAPRSAEPSRGAAESSVPGA</sequence>
<dbReference type="SUPFAM" id="SSF103473">
    <property type="entry name" value="MFS general substrate transporter"/>
    <property type="match status" value="1"/>
</dbReference>
<evidence type="ECO:0000256" key="6">
    <source>
        <dbReference type="ARBA" id="ARBA00023136"/>
    </source>
</evidence>
<name>A0AAU2VSL6_9ACTN</name>
<dbReference type="PANTHER" id="PTHR43045:SF1">
    <property type="entry name" value="SHIKIMATE TRANSPORTER"/>
    <property type="match status" value="1"/>
</dbReference>
<feature type="transmembrane region" description="Helical" evidence="8">
    <location>
        <begin position="317"/>
        <end position="336"/>
    </location>
</feature>
<feature type="transmembrane region" description="Helical" evidence="8">
    <location>
        <begin position="286"/>
        <end position="305"/>
    </location>
</feature>
<feature type="transmembrane region" description="Helical" evidence="8">
    <location>
        <begin position="98"/>
        <end position="119"/>
    </location>
</feature>
<feature type="transmembrane region" description="Helical" evidence="8">
    <location>
        <begin position="251"/>
        <end position="274"/>
    </location>
</feature>
<dbReference type="PROSITE" id="PS50850">
    <property type="entry name" value="MFS"/>
    <property type="match status" value="1"/>
</dbReference>
<evidence type="ECO:0000256" key="1">
    <source>
        <dbReference type="ARBA" id="ARBA00004651"/>
    </source>
</evidence>
<keyword evidence="4 8" id="KW-0812">Transmembrane</keyword>
<dbReference type="GO" id="GO:0022857">
    <property type="term" value="F:transmembrane transporter activity"/>
    <property type="evidence" value="ECO:0007669"/>
    <property type="project" value="InterPro"/>
</dbReference>
<dbReference type="AlphaFoldDB" id="A0AAU2VSL6"/>
<proteinExistence type="predicted"/>
<dbReference type="InterPro" id="IPR020846">
    <property type="entry name" value="MFS_dom"/>
</dbReference>
<protein>
    <submittedName>
        <fullName evidence="10">MHS family MFS transporter</fullName>
    </submittedName>
</protein>
<evidence type="ECO:0000313" key="10">
    <source>
        <dbReference type="EMBL" id="WTW70059.1"/>
    </source>
</evidence>
<evidence type="ECO:0000256" key="8">
    <source>
        <dbReference type="SAM" id="Phobius"/>
    </source>
</evidence>
<dbReference type="InterPro" id="IPR011701">
    <property type="entry name" value="MFS"/>
</dbReference>
<reference evidence="10" key="1">
    <citation type="submission" date="2022-10" db="EMBL/GenBank/DDBJ databases">
        <title>The complete genomes of actinobacterial strains from the NBC collection.</title>
        <authorList>
            <person name="Joergensen T.S."/>
            <person name="Alvarez Arevalo M."/>
            <person name="Sterndorff E.B."/>
            <person name="Faurdal D."/>
            <person name="Vuksanovic O."/>
            <person name="Mourched A.-S."/>
            <person name="Charusanti P."/>
            <person name="Shaw S."/>
            <person name="Blin K."/>
            <person name="Weber T."/>
        </authorList>
    </citation>
    <scope>NUCLEOTIDE SEQUENCE</scope>
    <source>
        <strain evidence="10">NBC_00008</strain>
    </source>
</reference>
<keyword evidence="3" id="KW-1003">Cell membrane</keyword>
<dbReference type="PANTHER" id="PTHR43045">
    <property type="entry name" value="SHIKIMATE TRANSPORTER"/>
    <property type="match status" value="1"/>
</dbReference>
<dbReference type="CDD" id="cd17369">
    <property type="entry name" value="MFS_ShiA_like"/>
    <property type="match status" value="1"/>
</dbReference>
<accession>A0AAU2VSL6</accession>
<feature type="transmembrane region" description="Helical" evidence="8">
    <location>
        <begin position="199"/>
        <end position="220"/>
    </location>
</feature>
<comment type="subcellular location">
    <subcellularLocation>
        <location evidence="1">Cell membrane</location>
        <topology evidence="1">Multi-pass membrane protein</topology>
    </subcellularLocation>
</comment>
<feature type="transmembrane region" description="Helical" evidence="8">
    <location>
        <begin position="131"/>
        <end position="153"/>
    </location>
</feature>
<feature type="transmembrane region" description="Helical" evidence="8">
    <location>
        <begin position="165"/>
        <end position="187"/>
    </location>
</feature>
<dbReference type="Pfam" id="PF00083">
    <property type="entry name" value="Sugar_tr"/>
    <property type="match status" value="1"/>
</dbReference>
<feature type="domain" description="Major facilitator superfamily (MFS) profile" evidence="9">
    <location>
        <begin position="25"/>
        <end position="437"/>
    </location>
</feature>
<feature type="transmembrane region" description="Helical" evidence="8">
    <location>
        <begin position="410"/>
        <end position="432"/>
    </location>
</feature>